<keyword evidence="5" id="KW-1005">Bacterial flagellum biogenesis</keyword>
<evidence type="ECO:0000256" key="5">
    <source>
        <dbReference type="HAMAP-Rule" id="MF_00167"/>
    </source>
</evidence>
<dbReference type="PANTHER" id="PTHR34984">
    <property type="entry name" value="CARBON STORAGE REGULATOR"/>
    <property type="match status" value="1"/>
</dbReference>
<dbReference type="GO" id="GO:0044781">
    <property type="term" value="P:bacterial-type flagellum organization"/>
    <property type="evidence" value="ECO:0007669"/>
    <property type="project" value="UniProtKB-KW"/>
</dbReference>
<gene>
    <name evidence="5 6" type="primary">csrA</name>
    <name evidence="6" type="ORF">ENV30_04240</name>
</gene>
<dbReference type="FunFam" id="2.60.40.4380:FF:000002">
    <property type="entry name" value="Translational regulator CsrA"/>
    <property type="match status" value="1"/>
</dbReference>
<evidence type="ECO:0000256" key="3">
    <source>
        <dbReference type="ARBA" id="ARBA00022845"/>
    </source>
</evidence>
<dbReference type="GO" id="GO:0006109">
    <property type="term" value="P:regulation of carbohydrate metabolic process"/>
    <property type="evidence" value="ECO:0007669"/>
    <property type="project" value="InterPro"/>
</dbReference>
<protein>
    <recommendedName>
        <fullName evidence="5">Translational regulator CsrA</fullName>
    </recommendedName>
</protein>
<comment type="function">
    <text evidence="5">A translational regulator that binds mRNA to regulate translation initiation and/or mRNA stability. Usually binds in the 5'-UTR at or near the Shine-Dalgarno sequence preventing ribosome-binding, thus repressing translation. Its main target seems to be the major flagellin gene, while its function is anatagonized by FliW.</text>
</comment>
<comment type="caution">
    <text evidence="6">The sequence shown here is derived from an EMBL/GenBank/DDBJ whole genome shotgun (WGS) entry which is preliminary data.</text>
</comment>
<dbReference type="Pfam" id="PF02599">
    <property type="entry name" value="CsrA"/>
    <property type="match status" value="1"/>
</dbReference>
<dbReference type="AlphaFoldDB" id="A0A7V3YG51"/>
<accession>A0A7V3YG51</accession>
<comment type="similarity">
    <text evidence="5">Belongs to the CsrA/RsmA family.</text>
</comment>
<dbReference type="NCBIfam" id="NF002469">
    <property type="entry name" value="PRK01712.1"/>
    <property type="match status" value="1"/>
</dbReference>
<dbReference type="Gene3D" id="2.60.40.4380">
    <property type="entry name" value="Translational regulator CsrA"/>
    <property type="match status" value="1"/>
</dbReference>
<dbReference type="GO" id="GO:0006402">
    <property type="term" value="P:mRNA catabolic process"/>
    <property type="evidence" value="ECO:0007669"/>
    <property type="project" value="InterPro"/>
</dbReference>
<reference evidence="6" key="1">
    <citation type="journal article" date="2020" name="mSystems">
        <title>Genome- and Community-Level Interaction Insights into Carbon Utilization and Element Cycling Functions of Hydrothermarchaeota in Hydrothermal Sediment.</title>
        <authorList>
            <person name="Zhou Z."/>
            <person name="Liu Y."/>
            <person name="Xu W."/>
            <person name="Pan J."/>
            <person name="Luo Z.H."/>
            <person name="Li M."/>
        </authorList>
    </citation>
    <scope>NUCLEOTIDE SEQUENCE [LARGE SCALE GENOMIC DNA]</scope>
    <source>
        <strain evidence="6">SpSt-747</strain>
    </source>
</reference>
<dbReference type="SUPFAM" id="SSF117130">
    <property type="entry name" value="CsrA-like"/>
    <property type="match status" value="1"/>
</dbReference>
<evidence type="ECO:0000256" key="1">
    <source>
        <dbReference type="ARBA" id="ARBA00022490"/>
    </source>
</evidence>
<dbReference type="NCBIfam" id="TIGR00202">
    <property type="entry name" value="csrA"/>
    <property type="match status" value="1"/>
</dbReference>
<evidence type="ECO:0000256" key="4">
    <source>
        <dbReference type="ARBA" id="ARBA00022884"/>
    </source>
</evidence>
<dbReference type="GO" id="GO:0048027">
    <property type="term" value="F:mRNA 5'-UTR binding"/>
    <property type="evidence" value="ECO:0007669"/>
    <property type="project" value="UniProtKB-UniRule"/>
</dbReference>
<dbReference type="HAMAP" id="MF_00167">
    <property type="entry name" value="CsrA"/>
    <property type="match status" value="1"/>
</dbReference>
<keyword evidence="2 5" id="KW-0678">Repressor</keyword>
<organism evidence="6">
    <name type="scientific">Candidatus Caldatribacterium californiense</name>
    <dbReference type="NCBI Taxonomy" id="1454726"/>
    <lineage>
        <taxon>Bacteria</taxon>
        <taxon>Pseudomonadati</taxon>
        <taxon>Atribacterota</taxon>
        <taxon>Atribacteria</taxon>
        <taxon>Atribacterales</taxon>
        <taxon>Candidatus Caldatribacteriaceae</taxon>
        <taxon>Candidatus Caldatribacterium</taxon>
    </lineage>
</organism>
<evidence type="ECO:0000256" key="2">
    <source>
        <dbReference type="ARBA" id="ARBA00022491"/>
    </source>
</evidence>
<keyword evidence="4 5" id="KW-0694">RNA-binding</keyword>
<dbReference type="InterPro" id="IPR036107">
    <property type="entry name" value="CsrA_sf"/>
</dbReference>
<dbReference type="InterPro" id="IPR003751">
    <property type="entry name" value="CsrA"/>
</dbReference>
<sequence>MLVITRRVNESIRIGDTIEVRVVAIERGKVRLGVLAPKDVPIYREELYRSLVQENRDALFASEEMVHTLKEIFLPQNAPRT</sequence>
<evidence type="ECO:0000313" key="6">
    <source>
        <dbReference type="EMBL" id="HGI30503.1"/>
    </source>
</evidence>
<dbReference type="PANTHER" id="PTHR34984:SF1">
    <property type="entry name" value="CARBON STORAGE REGULATOR"/>
    <property type="match status" value="1"/>
</dbReference>
<dbReference type="GO" id="GO:0045947">
    <property type="term" value="P:negative regulation of translational initiation"/>
    <property type="evidence" value="ECO:0007669"/>
    <property type="project" value="UniProtKB-UniRule"/>
</dbReference>
<proteinExistence type="inferred from homology"/>
<comment type="subcellular location">
    <subcellularLocation>
        <location evidence="5">Cytoplasm</location>
    </subcellularLocation>
</comment>
<comment type="subunit">
    <text evidence="5">Homodimer; the beta-strands of each monomer intercalate to form a hydrophobic core, while the alpha-helices form wings that extend away from the core.</text>
</comment>
<keyword evidence="3 5" id="KW-0810">Translation regulation</keyword>
<keyword evidence="1 5" id="KW-0963">Cytoplasm</keyword>
<dbReference type="GO" id="GO:1902208">
    <property type="term" value="P:regulation of bacterial-type flagellum assembly"/>
    <property type="evidence" value="ECO:0007669"/>
    <property type="project" value="UniProtKB-UniRule"/>
</dbReference>
<name>A0A7V3YG51_9BACT</name>
<dbReference type="GO" id="GO:0005829">
    <property type="term" value="C:cytosol"/>
    <property type="evidence" value="ECO:0007669"/>
    <property type="project" value="TreeGrafter"/>
</dbReference>
<dbReference type="EMBL" id="DTFV01000059">
    <property type="protein sequence ID" value="HGI30503.1"/>
    <property type="molecule type" value="Genomic_DNA"/>
</dbReference>